<evidence type="ECO:0000256" key="6">
    <source>
        <dbReference type="ARBA" id="ARBA00022692"/>
    </source>
</evidence>
<dbReference type="InterPro" id="IPR051045">
    <property type="entry name" value="TonB-dependent_transducer"/>
</dbReference>
<evidence type="ECO:0000256" key="7">
    <source>
        <dbReference type="ARBA" id="ARBA00022927"/>
    </source>
</evidence>
<keyword evidence="4" id="KW-1003">Cell membrane</keyword>
<dbReference type="PROSITE" id="PS52015">
    <property type="entry name" value="TONB_CTD"/>
    <property type="match status" value="1"/>
</dbReference>
<dbReference type="InterPro" id="IPR006260">
    <property type="entry name" value="TonB/TolA_C"/>
</dbReference>
<evidence type="ECO:0000313" key="12">
    <source>
        <dbReference type="EMBL" id="MFN2974739.1"/>
    </source>
</evidence>
<evidence type="ECO:0000256" key="10">
    <source>
        <dbReference type="SAM" id="MobiDB-lite"/>
    </source>
</evidence>
<evidence type="ECO:0000256" key="3">
    <source>
        <dbReference type="ARBA" id="ARBA00022448"/>
    </source>
</evidence>
<dbReference type="PANTHER" id="PTHR33446">
    <property type="entry name" value="PROTEIN TONB-RELATED"/>
    <property type="match status" value="1"/>
</dbReference>
<dbReference type="Pfam" id="PF03544">
    <property type="entry name" value="TonB_C"/>
    <property type="match status" value="1"/>
</dbReference>
<dbReference type="RefSeq" id="WP_344687427.1">
    <property type="nucleotide sequence ID" value="NZ_BAABBH010000001.1"/>
</dbReference>
<keyword evidence="8" id="KW-1133">Transmembrane helix</keyword>
<evidence type="ECO:0000256" key="9">
    <source>
        <dbReference type="ARBA" id="ARBA00023136"/>
    </source>
</evidence>
<dbReference type="Proteomes" id="UP001634747">
    <property type="component" value="Unassembled WGS sequence"/>
</dbReference>
<dbReference type="EMBL" id="JBJYXY010000001">
    <property type="protein sequence ID" value="MFN2974739.1"/>
    <property type="molecule type" value="Genomic_DNA"/>
</dbReference>
<keyword evidence="3" id="KW-0813">Transport</keyword>
<evidence type="ECO:0000256" key="5">
    <source>
        <dbReference type="ARBA" id="ARBA00022519"/>
    </source>
</evidence>
<evidence type="ECO:0000256" key="8">
    <source>
        <dbReference type="ARBA" id="ARBA00022989"/>
    </source>
</evidence>
<keyword evidence="5" id="KW-0997">Cell inner membrane</keyword>
<comment type="similarity">
    <text evidence="2">Belongs to the TonB family.</text>
</comment>
<gene>
    <name evidence="12" type="ORF">ACK2TP_03105</name>
</gene>
<sequence length="330" mass="36420">MCRAQSAADLQTLADFKTASKQMQLEAEGVTPFRLEATFSTSDFMGRPDNQGRWTEEFAKVGTSRRTVKDSTSPENYAPEDQANIGPAPPTMSGTFMQRMLIEAMLRPGPTDEAIEKSKITYKTQKIGQVSLRCVILEPNTVKAPYARRAGTRAYCLEADRPIIRFSELAYGTSATYNALARFGDRWFAQQVTLAQRGKERGKLQVTKLVAAPELLRANLPENPAEVSAPEQLSGEFKVGSGEAEQHIVKKVAPVYPLDSKQKHISGSVLLRAIISKEGRIESLEVISAPADDLAESAVEAVSQWIYKPYLKNGQPKEVDTTITVNYRFG</sequence>
<proteinExistence type="inferred from homology"/>
<comment type="caution">
    <text evidence="12">The sequence shown here is derived from an EMBL/GenBank/DDBJ whole genome shotgun (WGS) entry which is preliminary data.</text>
</comment>
<dbReference type="Gene3D" id="3.30.1150.10">
    <property type="match status" value="1"/>
</dbReference>
<dbReference type="NCBIfam" id="TIGR01352">
    <property type="entry name" value="tonB_Cterm"/>
    <property type="match status" value="1"/>
</dbReference>
<keyword evidence="9" id="KW-0472">Membrane</keyword>
<keyword evidence="13" id="KW-1185">Reference proteome</keyword>
<evidence type="ECO:0000256" key="2">
    <source>
        <dbReference type="ARBA" id="ARBA00006555"/>
    </source>
</evidence>
<organism evidence="12 13">
    <name type="scientific">Terriglobus aquaticus</name>
    <dbReference type="NCBI Taxonomy" id="940139"/>
    <lineage>
        <taxon>Bacteria</taxon>
        <taxon>Pseudomonadati</taxon>
        <taxon>Acidobacteriota</taxon>
        <taxon>Terriglobia</taxon>
        <taxon>Terriglobales</taxon>
        <taxon>Acidobacteriaceae</taxon>
        <taxon>Terriglobus</taxon>
    </lineage>
</organism>
<accession>A0ABW9KJE7</accession>
<evidence type="ECO:0000256" key="1">
    <source>
        <dbReference type="ARBA" id="ARBA00004383"/>
    </source>
</evidence>
<evidence type="ECO:0000313" key="13">
    <source>
        <dbReference type="Proteomes" id="UP001634747"/>
    </source>
</evidence>
<name>A0ABW9KJE7_9BACT</name>
<feature type="domain" description="TonB C-terminal" evidence="11">
    <location>
        <begin position="241"/>
        <end position="330"/>
    </location>
</feature>
<protein>
    <submittedName>
        <fullName evidence="12">Energy transducer TonB</fullName>
    </submittedName>
</protein>
<keyword evidence="7" id="KW-0653">Protein transport</keyword>
<feature type="region of interest" description="Disordered" evidence="10">
    <location>
        <begin position="62"/>
        <end position="89"/>
    </location>
</feature>
<evidence type="ECO:0000256" key="4">
    <source>
        <dbReference type="ARBA" id="ARBA00022475"/>
    </source>
</evidence>
<keyword evidence="6" id="KW-0812">Transmembrane</keyword>
<evidence type="ECO:0000259" key="11">
    <source>
        <dbReference type="PROSITE" id="PS52015"/>
    </source>
</evidence>
<reference evidence="12 13" key="1">
    <citation type="submission" date="2024-12" db="EMBL/GenBank/DDBJ databases">
        <authorList>
            <person name="Lee Y."/>
        </authorList>
    </citation>
    <scope>NUCLEOTIDE SEQUENCE [LARGE SCALE GENOMIC DNA]</scope>
    <source>
        <strain evidence="12 13">03SUJ4</strain>
    </source>
</reference>
<dbReference type="InterPro" id="IPR037682">
    <property type="entry name" value="TonB_C"/>
</dbReference>
<comment type="subcellular location">
    <subcellularLocation>
        <location evidence="1">Cell inner membrane</location>
        <topology evidence="1">Single-pass membrane protein</topology>
        <orientation evidence="1">Periplasmic side</orientation>
    </subcellularLocation>
</comment>
<dbReference type="SUPFAM" id="SSF74653">
    <property type="entry name" value="TolA/TonB C-terminal domain"/>
    <property type="match status" value="1"/>
</dbReference>